<dbReference type="GO" id="GO:0005789">
    <property type="term" value="C:endoplasmic reticulum membrane"/>
    <property type="evidence" value="ECO:0007669"/>
    <property type="project" value="UniProtKB-SubCell"/>
</dbReference>
<evidence type="ECO:0000256" key="8">
    <source>
        <dbReference type="ARBA" id="ARBA00022848"/>
    </source>
</evidence>
<evidence type="ECO:0000256" key="9">
    <source>
        <dbReference type="ARBA" id="ARBA00023002"/>
    </source>
</evidence>
<dbReference type="InterPro" id="IPR036396">
    <property type="entry name" value="Cyt_P450_sf"/>
</dbReference>
<gene>
    <name evidence="16" type="ORF">P4O66_017769</name>
</gene>
<keyword evidence="7" id="KW-0256">Endoplasmic reticulum</keyword>
<keyword evidence="11 14" id="KW-0503">Monooxygenase</keyword>
<dbReference type="AlphaFoldDB" id="A0AAD8YRN9"/>
<evidence type="ECO:0000256" key="1">
    <source>
        <dbReference type="ARBA" id="ARBA00001971"/>
    </source>
</evidence>
<dbReference type="PROSITE" id="PS00086">
    <property type="entry name" value="CYTOCHROME_P450"/>
    <property type="match status" value="1"/>
</dbReference>
<sequence length="502" mass="56697">MDPLVSLQANLLSVLMASVVLFLIRKCLGKRTRSSYGRLPPGPTPVPVVGNFFQVYVKEPYKYYLELSKKYGPVFTIWFANTPAVVIAGYQALKDSMIGMGEEFSGRLNYPLLMKSTNGYGVLVSNGNRCKQLRRFCLTTLKNFGMGRRSIEDKVKGEACCLVQKFSTFGGSAFSPKDPLTEAVSNVICSVIFGHRFESDDPQFKMIIEAIDAYFSVLCSPLGQVYNIFPRLVGFFPGRLHDMFKLHERVGAFIRLEAEARMKSLDLTSPPQDFLEACVIRIEEEKHNPKTELNFDNMLSTTWNLFSAGTETTSSTLRQGLLLMMKHPDVQARVQKEIDVVVGPDRWPSLDDRQNLPYTDAVIHEIQRSMDLTPTAVPHKMLHDTEFNNYLIPKGTIILPLLSSVLSDPKLWKNPDHFDPNNFLDEEGQFKKNDAFVVFGMGKRACLGEALARVELFIFFTSLLQHFTFKATQAPEELETTPLICSFGRVPLSYECFAVRRA</sequence>
<dbReference type="PANTHER" id="PTHR24300:SF346">
    <property type="entry name" value="CYTOCHROME P450 2C44"/>
    <property type="match status" value="1"/>
</dbReference>
<comment type="caution">
    <text evidence="16">The sequence shown here is derived from an EMBL/GenBank/DDBJ whole genome shotgun (WGS) entry which is preliminary data.</text>
</comment>
<evidence type="ECO:0000256" key="6">
    <source>
        <dbReference type="ARBA" id="ARBA00022723"/>
    </source>
</evidence>
<dbReference type="EMBL" id="JAROKS010000025">
    <property type="protein sequence ID" value="KAK1786025.1"/>
    <property type="molecule type" value="Genomic_DNA"/>
</dbReference>
<dbReference type="FunFam" id="1.10.630.10:FF:000238">
    <property type="entry name" value="Cytochrome P450 2A6"/>
    <property type="match status" value="1"/>
</dbReference>
<dbReference type="GO" id="GO:0005506">
    <property type="term" value="F:iron ion binding"/>
    <property type="evidence" value="ECO:0007669"/>
    <property type="project" value="InterPro"/>
</dbReference>
<evidence type="ECO:0000256" key="2">
    <source>
        <dbReference type="ARBA" id="ARBA00004174"/>
    </source>
</evidence>
<evidence type="ECO:0000256" key="7">
    <source>
        <dbReference type="ARBA" id="ARBA00022824"/>
    </source>
</evidence>
<feature type="binding site" description="axial binding residue" evidence="13">
    <location>
        <position position="446"/>
    </location>
    <ligand>
        <name>heme</name>
        <dbReference type="ChEBI" id="CHEBI:30413"/>
    </ligand>
    <ligandPart>
        <name>Fe</name>
        <dbReference type="ChEBI" id="CHEBI:18248"/>
    </ligandPart>
</feature>
<evidence type="ECO:0000256" key="4">
    <source>
        <dbReference type="ARBA" id="ARBA00010617"/>
    </source>
</evidence>
<evidence type="ECO:0000313" key="16">
    <source>
        <dbReference type="EMBL" id="KAK1786025.1"/>
    </source>
</evidence>
<evidence type="ECO:0008006" key="18">
    <source>
        <dbReference type="Google" id="ProtNLM"/>
    </source>
</evidence>
<dbReference type="InterPro" id="IPR017972">
    <property type="entry name" value="Cyt_P450_CS"/>
</dbReference>
<keyword evidence="15" id="KW-0812">Transmembrane</keyword>
<reference evidence="16" key="1">
    <citation type="submission" date="2023-03" db="EMBL/GenBank/DDBJ databases">
        <title>Electrophorus voltai genome.</title>
        <authorList>
            <person name="Bian C."/>
        </authorList>
    </citation>
    <scope>NUCLEOTIDE SEQUENCE</scope>
    <source>
        <strain evidence="16">CB-2022</strain>
        <tissue evidence="16">Muscle</tissue>
    </source>
</reference>
<proteinExistence type="inferred from homology"/>
<keyword evidence="8" id="KW-0492">Microsome</keyword>
<dbReference type="PRINTS" id="PR00385">
    <property type="entry name" value="P450"/>
</dbReference>
<dbReference type="InterPro" id="IPR002401">
    <property type="entry name" value="Cyt_P450_E_grp-I"/>
</dbReference>
<comment type="subcellular location">
    <subcellularLocation>
        <location evidence="3">Endoplasmic reticulum membrane</location>
        <topology evidence="3">Peripheral membrane protein</topology>
    </subcellularLocation>
    <subcellularLocation>
        <location evidence="2">Microsome membrane</location>
        <topology evidence="2">Peripheral membrane protein</topology>
    </subcellularLocation>
</comment>
<keyword evidence="10 13" id="KW-0408">Iron</keyword>
<name>A0AAD8YRN9_9TELE</name>
<feature type="transmembrane region" description="Helical" evidence="15">
    <location>
        <begin position="6"/>
        <end position="24"/>
    </location>
</feature>
<comment type="similarity">
    <text evidence="4 14">Belongs to the cytochrome P450 family.</text>
</comment>
<keyword evidence="17" id="KW-1185">Reference proteome</keyword>
<comment type="cofactor">
    <cofactor evidence="1 13">
        <name>heme</name>
        <dbReference type="ChEBI" id="CHEBI:30413"/>
    </cofactor>
</comment>
<evidence type="ECO:0000256" key="14">
    <source>
        <dbReference type="RuleBase" id="RU000461"/>
    </source>
</evidence>
<dbReference type="InterPro" id="IPR050182">
    <property type="entry name" value="Cytochrome_P450_fam2"/>
</dbReference>
<dbReference type="Pfam" id="PF00067">
    <property type="entry name" value="p450"/>
    <property type="match status" value="1"/>
</dbReference>
<accession>A0AAD8YRN9</accession>
<keyword evidence="15" id="KW-1133">Transmembrane helix</keyword>
<dbReference type="PRINTS" id="PR00463">
    <property type="entry name" value="EP450I"/>
</dbReference>
<dbReference type="Gene3D" id="1.10.630.10">
    <property type="entry name" value="Cytochrome P450"/>
    <property type="match status" value="1"/>
</dbReference>
<evidence type="ECO:0000256" key="15">
    <source>
        <dbReference type="SAM" id="Phobius"/>
    </source>
</evidence>
<dbReference type="GO" id="GO:0020037">
    <property type="term" value="F:heme binding"/>
    <property type="evidence" value="ECO:0007669"/>
    <property type="project" value="InterPro"/>
</dbReference>
<protein>
    <recommendedName>
        <fullName evidence="18">Cytochrome P450 2M1-like</fullName>
    </recommendedName>
</protein>
<keyword evidence="6 13" id="KW-0479">Metal-binding</keyword>
<keyword evidence="5 13" id="KW-0349">Heme</keyword>
<dbReference type="GO" id="GO:0006805">
    <property type="term" value="P:xenobiotic metabolic process"/>
    <property type="evidence" value="ECO:0007669"/>
    <property type="project" value="TreeGrafter"/>
</dbReference>
<evidence type="ECO:0000256" key="13">
    <source>
        <dbReference type="PIRSR" id="PIRSR602401-1"/>
    </source>
</evidence>
<evidence type="ECO:0000313" key="17">
    <source>
        <dbReference type="Proteomes" id="UP001239994"/>
    </source>
</evidence>
<keyword evidence="9 14" id="KW-0560">Oxidoreductase</keyword>
<dbReference type="PANTHER" id="PTHR24300">
    <property type="entry name" value="CYTOCHROME P450 508A4-RELATED"/>
    <property type="match status" value="1"/>
</dbReference>
<evidence type="ECO:0000256" key="12">
    <source>
        <dbReference type="ARBA" id="ARBA00023136"/>
    </source>
</evidence>
<dbReference type="Proteomes" id="UP001239994">
    <property type="component" value="Unassembled WGS sequence"/>
</dbReference>
<evidence type="ECO:0000256" key="11">
    <source>
        <dbReference type="ARBA" id="ARBA00023033"/>
    </source>
</evidence>
<evidence type="ECO:0000256" key="5">
    <source>
        <dbReference type="ARBA" id="ARBA00022617"/>
    </source>
</evidence>
<dbReference type="CDD" id="cd11026">
    <property type="entry name" value="CYP2"/>
    <property type="match status" value="1"/>
</dbReference>
<organism evidence="16 17">
    <name type="scientific">Electrophorus voltai</name>
    <dbReference type="NCBI Taxonomy" id="2609070"/>
    <lineage>
        <taxon>Eukaryota</taxon>
        <taxon>Metazoa</taxon>
        <taxon>Chordata</taxon>
        <taxon>Craniata</taxon>
        <taxon>Vertebrata</taxon>
        <taxon>Euteleostomi</taxon>
        <taxon>Actinopterygii</taxon>
        <taxon>Neopterygii</taxon>
        <taxon>Teleostei</taxon>
        <taxon>Ostariophysi</taxon>
        <taxon>Gymnotiformes</taxon>
        <taxon>Gymnotoidei</taxon>
        <taxon>Gymnotidae</taxon>
        <taxon>Electrophorus</taxon>
    </lineage>
</organism>
<dbReference type="GO" id="GO:0006082">
    <property type="term" value="P:organic acid metabolic process"/>
    <property type="evidence" value="ECO:0007669"/>
    <property type="project" value="TreeGrafter"/>
</dbReference>
<evidence type="ECO:0000256" key="10">
    <source>
        <dbReference type="ARBA" id="ARBA00023004"/>
    </source>
</evidence>
<evidence type="ECO:0000256" key="3">
    <source>
        <dbReference type="ARBA" id="ARBA00004406"/>
    </source>
</evidence>
<dbReference type="InterPro" id="IPR001128">
    <property type="entry name" value="Cyt_P450"/>
</dbReference>
<dbReference type="SUPFAM" id="SSF48264">
    <property type="entry name" value="Cytochrome P450"/>
    <property type="match status" value="1"/>
</dbReference>
<dbReference type="GO" id="GO:0016712">
    <property type="term" value="F:oxidoreductase activity, acting on paired donors, with incorporation or reduction of molecular oxygen, reduced flavin or flavoprotein as one donor, and incorporation of one atom of oxygen"/>
    <property type="evidence" value="ECO:0007669"/>
    <property type="project" value="TreeGrafter"/>
</dbReference>
<keyword evidence="12 15" id="KW-0472">Membrane</keyword>